<gene>
    <name evidence="2" type="ORF">QBC35DRAFT_488102</name>
</gene>
<evidence type="ECO:0000313" key="3">
    <source>
        <dbReference type="Proteomes" id="UP001302126"/>
    </source>
</evidence>
<protein>
    <submittedName>
        <fullName evidence="2">Heterokaryon incompatibility protein-domain-containing protein</fullName>
    </submittedName>
</protein>
<dbReference type="PANTHER" id="PTHR33112">
    <property type="entry name" value="DOMAIN PROTEIN, PUTATIVE-RELATED"/>
    <property type="match status" value="1"/>
</dbReference>
<accession>A0AAN6X1A3</accession>
<evidence type="ECO:0000313" key="2">
    <source>
        <dbReference type="EMBL" id="KAK4191060.1"/>
    </source>
</evidence>
<reference evidence="2" key="2">
    <citation type="submission" date="2023-05" db="EMBL/GenBank/DDBJ databases">
        <authorList>
            <consortium name="Lawrence Berkeley National Laboratory"/>
            <person name="Steindorff A."/>
            <person name="Hensen N."/>
            <person name="Bonometti L."/>
            <person name="Westerberg I."/>
            <person name="Brannstrom I.O."/>
            <person name="Guillou S."/>
            <person name="Cros-Aarteil S."/>
            <person name="Calhoun S."/>
            <person name="Haridas S."/>
            <person name="Kuo A."/>
            <person name="Mondo S."/>
            <person name="Pangilinan J."/>
            <person name="Riley R."/>
            <person name="Labutti K."/>
            <person name="Andreopoulos B."/>
            <person name="Lipzen A."/>
            <person name="Chen C."/>
            <person name="Yanf M."/>
            <person name="Daum C."/>
            <person name="Ng V."/>
            <person name="Clum A."/>
            <person name="Ohm R."/>
            <person name="Martin F."/>
            <person name="Silar P."/>
            <person name="Natvig D."/>
            <person name="Lalanne C."/>
            <person name="Gautier V."/>
            <person name="Ament-Velasquez S.L."/>
            <person name="Kruys A."/>
            <person name="Hutchinson M.I."/>
            <person name="Powell A.J."/>
            <person name="Barry K."/>
            <person name="Miller A.N."/>
            <person name="Grigoriev I.V."/>
            <person name="Debuchy R."/>
            <person name="Gladieux P."/>
            <person name="Thoren M.H."/>
            <person name="Johannesson H."/>
        </authorList>
    </citation>
    <scope>NUCLEOTIDE SEQUENCE</scope>
    <source>
        <strain evidence="2">PSN309</strain>
    </source>
</reference>
<organism evidence="2 3">
    <name type="scientific">Podospora australis</name>
    <dbReference type="NCBI Taxonomy" id="1536484"/>
    <lineage>
        <taxon>Eukaryota</taxon>
        <taxon>Fungi</taxon>
        <taxon>Dikarya</taxon>
        <taxon>Ascomycota</taxon>
        <taxon>Pezizomycotina</taxon>
        <taxon>Sordariomycetes</taxon>
        <taxon>Sordariomycetidae</taxon>
        <taxon>Sordariales</taxon>
        <taxon>Podosporaceae</taxon>
        <taxon>Podospora</taxon>
    </lineage>
</organism>
<feature type="domain" description="Heterokaryon incompatibility" evidence="1">
    <location>
        <begin position="179"/>
        <end position="346"/>
    </location>
</feature>
<reference evidence="2" key="1">
    <citation type="journal article" date="2023" name="Mol. Phylogenet. Evol.">
        <title>Genome-scale phylogeny and comparative genomics of the fungal order Sordariales.</title>
        <authorList>
            <person name="Hensen N."/>
            <person name="Bonometti L."/>
            <person name="Westerberg I."/>
            <person name="Brannstrom I.O."/>
            <person name="Guillou S."/>
            <person name="Cros-Aarteil S."/>
            <person name="Calhoun S."/>
            <person name="Haridas S."/>
            <person name="Kuo A."/>
            <person name="Mondo S."/>
            <person name="Pangilinan J."/>
            <person name="Riley R."/>
            <person name="LaButti K."/>
            <person name="Andreopoulos B."/>
            <person name="Lipzen A."/>
            <person name="Chen C."/>
            <person name="Yan M."/>
            <person name="Daum C."/>
            <person name="Ng V."/>
            <person name="Clum A."/>
            <person name="Steindorff A."/>
            <person name="Ohm R.A."/>
            <person name="Martin F."/>
            <person name="Silar P."/>
            <person name="Natvig D.O."/>
            <person name="Lalanne C."/>
            <person name="Gautier V."/>
            <person name="Ament-Velasquez S.L."/>
            <person name="Kruys A."/>
            <person name="Hutchinson M.I."/>
            <person name="Powell A.J."/>
            <person name="Barry K."/>
            <person name="Miller A.N."/>
            <person name="Grigoriev I.V."/>
            <person name="Debuchy R."/>
            <person name="Gladieux P."/>
            <person name="Hiltunen Thoren M."/>
            <person name="Johannesson H."/>
        </authorList>
    </citation>
    <scope>NUCLEOTIDE SEQUENCE</scope>
    <source>
        <strain evidence="2">PSN309</strain>
    </source>
</reference>
<dbReference type="InterPro" id="IPR010730">
    <property type="entry name" value="HET"/>
</dbReference>
<comment type="caution">
    <text evidence="2">The sequence shown here is derived from an EMBL/GenBank/DDBJ whole genome shotgun (WGS) entry which is preliminary data.</text>
</comment>
<dbReference type="EMBL" id="MU864361">
    <property type="protein sequence ID" value="KAK4191060.1"/>
    <property type="molecule type" value="Genomic_DNA"/>
</dbReference>
<dbReference type="Proteomes" id="UP001302126">
    <property type="component" value="Unassembled WGS sequence"/>
</dbReference>
<dbReference type="AlphaFoldDB" id="A0AAN6X1A3"/>
<dbReference type="Pfam" id="PF06985">
    <property type="entry name" value="HET"/>
    <property type="match status" value="1"/>
</dbReference>
<evidence type="ECO:0000259" key="1">
    <source>
        <dbReference type="Pfam" id="PF06985"/>
    </source>
</evidence>
<dbReference type="PANTHER" id="PTHR33112:SF9">
    <property type="entry name" value="HETEROKARYON INCOMPATIBILITY DOMAIN-CONTAINING PROTEIN"/>
    <property type="match status" value="1"/>
</dbReference>
<sequence>MYGYLPSHADRGDPNCGLCISMYQERWSSLPEIQGHAEDGCPYCANMLEGLLYLIPDLIERFGEDATFRFERRRDMSVYADPNGSLRHTQRNATMKLQYRWYMIDSPQGYEPDGDTSSENSFSRARGWIQECLTNHKLCGNDEPSPLPTRVLDLGEAVLEGGEPEVRLVETAADQKGRYIALSHSWGGEHPLVTKTSNLDSHKAGIPLVSMPATFQDAVEIARRLGIRCLWIDSLCIIQDSPADWELEASRMANIYRNSWLTVYATASSSPSSGIFRTRQAVWIQADDPEDAETLDILFPEAAKLRHDLRLSLRFANVHPDFSPYAEPDKQKSSLPLLARAWAYQERLLAPRVLHFGPQEVFWECMQTLDCDCGGIKLRPEHMGSYMSRDTTAELPPKVSHYAALHVGKAASQKSKTQEEKRRKKLLARWQEMVEEYTHRSLTFSSDRLPAFSGVAMEMVEALGGWEYHAGQWKETMLLGLLYQRSDGHKLARLSIADTRPAPSWSWASVDGPVRFLVSLSGAQEWAAPVAHANVLEVRSVPAGSDVRGQVKLGESYVVLSAECVRVMVLFERDAGMVPGKPWKGIGYAVEKGIKGPTAAEIGLGSFAVAQEGHFQKKKKRKEREEPLTFVPDVQLCDADGKWLWKGEEEVLCAKMLESGNAVYWLVLRKVSPGEAKEGEWYERIGVANDYDSSWEASTAEREHRSVKIV</sequence>
<keyword evidence="3" id="KW-1185">Reference proteome</keyword>
<name>A0AAN6X1A3_9PEZI</name>
<proteinExistence type="predicted"/>